<accession>A0A974HM86</accession>
<evidence type="ECO:0000313" key="1">
    <source>
        <dbReference type="EMBL" id="OCT83045.1"/>
    </source>
</evidence>
<reference evidence="2" key="1">
    <citation type="journal article" date="2016" name="Nature">
        <title>Genome evolution in the allotetraploid frog Xenopus laevis.</title>
        <authorList>
            <person name="Session A.M."/>
            <person name="Uno Y."/>
            <person name="Kwon T."/>
            <person name="Chapman J.A."/>
            <person name="Toyoda A."/>
            <person name="Takahashi S."/>
            <person name="Fukui A."/>
            <person name="Hikosaka A."/>
            <person name="Suzuki A."/>
            <person name="Kondo M."/>
            <person name="van Heeringen S.J."/>
            <person name="Quigley I."/>
            <person name="Heinz S."/>
            <person name="Ogino H."/>
            <person name="Ochi H."/>
            <person name="Hellsten U."/>
            <person name="Lyons J.B."/>
            <person name="Simakov O."/>
            <person name="Putnam N."/>
            <person name="Stites J."/>
            <person name="Kuroki Y."/>
            <person name="Tanaka T."/>
            <person name="Michiue T."/>
            <person name="Watanabe M."/>
            <person name="Bogdanovic O."/>
            <person name="Lister R."/>
            <person name="Georgiou G."/>
            <person name="Paranjpe S.S."/>
            <person name="van Kruijsbergen I."/>
            <person name="Shu S."/>
            <person name="Carlson J."/>
            <person name="Kinoshita T."/>
            <person name="Ohta Y."/>
            <person name="Mawaribuchi S."/>
            <person name="Jenkins J."/>
            <person name="Grimwood J."/>
            <person name="Schmutz J."/>
            <person name="Mitros T."/>
            <person name="Mozaffari S.V."/>
            <person name="Suzuki Y."/>
            <person name="Haramoto Y."/>
            <person name="Yamamoto T.S."/>
            <person name="Takagi C."/>
            <person name="Heald R."/>
            <person name="Miller K."/>
            <person name="Haudenschild C."/>
            <person name="Kitzman J."/>
            <person name="Nakayama T."/>
            <person name="Izutsu Y."/>
            <person name="Robert J."/>
            <person name="Fortriede J."/>
            <person name="Burns K."/>
            <person name="Lotay V."/>
            <person name="Karimi K."/>
            <person name="Yasuoka Y."/>
            <person name="Dichmann D.S."/>
            <person name="Flajnik M.F."/>
            <person name="Houston D.W."/>
            <person name="Shendure J."/>
            <person name="DuPasquier L."/>
            <person name="Vize P.D."/>
            <person name="Zorn A.M."/>
            <person name="Ito M."/>
            <person name="Marcotte E.M."/>
            <person name="Wallingford J.B."/>
            <person name="Ito Y."/>
            <person name="Asashima M."/>
            <person name="Ueno N."/>
            <person name="Matsuda Y."/>
            <person name="Veenstra G.J."/>
            <person name="Fujiyama A."/>
            <person name="Harland R.M."/>
            <person name="Taira M."/>
            <person name="Rokhsar D.S."/>
        </authorList>
    </citation>
    <scope>NUCLEOTIDE SEQUENCE [LARGE SCALE GENOMIC DNA]</scope>
    <source>
        <strain evidence="2">J</strain>
    </source>
</reference>
<protein>
    <submittedName>
        <fullName evidence="1">Uncharacterized protein</fullName>
    </submittedName>
</protein>
<gene>
    <name evidence="1" type="ORF">XELAEV_18025581mg</name>
</gene>
<organism evidence="1 2">
    <name type="scientific">Xenopus laevis</name>
    <name type="common">African clawed frog</name>
    <dbReference type="NCBI Taxonomy" id="8355"/>
    <lineage>
        <taxon>Eukaryota</taxon>
        <taxon>Metazoa</taxon>
        <taxon>Chordata</taxon>
        <taxon>Craniata</taxon>
        <taxon>Vertebrata</taxon>
        <taxon>Euteleostomi</taxon>
        <taxon>Amphibia</taxon>
        <taxon>Batrachia</taxon>
        <taxon>Anura</taxon>
        <taxon>Pipoidea</taxon>
        <taxon>Pipidae</taxon>
        <taxon>Xenopodinae</taxon>
        <taxon>Xenopus</taxon>
        <taxon>Xenopus</taxon>
    </lineage>
</organism>
<dbReference type="EMBL" id="CM004473">
    <property type="protein sequence ID" value="OCT83045.1"/>
    <property type="molecule type" value="Genomic_DNA"/>
</dbReference>
<dbReference type="Proteomes" id="UP000694892">
    <property type="component" value="Chromosome 4S"/>
</dbReference>
<proteinExistence type="predicted"/>
<name>A0A974HM86_XENLA</name>
<sequence>MTRTLAVLSPRLRSFPHLSPLQNCYGFPQQLLHSDPSLDGCQHQFQSLQLRDHFCPKQLSEPSLLLPFSSGLQVLLHYSLQTSFYFPAWNAACSQGVSLGFFLTLREDSRLPKVF</sequence>
<dbReference type="AlphaFoldDB" id="A0A974HM86"/>
<evidence type="ECO:0000313" key="2">
    <source>
        <dbReference type="Proteomes" id="UP000694892"/>
    </source>
</evidence>